<keyword evidence="3" id="KW-0132">Cell division</keyword>
<evidence type="ECO:0000259" key="12">
    <source>
        <dbReference type="PROSITE" id="PS51194"/>
    </source>
</evidence>
<evidence type="ECO:0000256" key="2">
    <source>
        <dbReference type="ARBA" id="ARBA00015341"/>
    </source>
</evidence>
<evidence type="ECO:0000256" key="6">
    <source>
        <dbReference type="ARBA" id="ARBA00023254"/>
    </source>
</evidence>
<dbReference type="Gene3D" id="3.40.50.10810">
    <property type="entry name" value="Tandem AAA-ATPase domain"/>
    <property type="match status" value="1"/>
</dbReference>
<dbReference type="InterPro" id="IPR000330">
    <property type="entry name" value="SNF2_N"/>
</dbReference>
<evidence type="ECO:0000256" key="3">
    <source>
        <dbReference type="ARBA" id="ARBA00022618"/>
    </source>
</evidence>
<dbReference type="PANTHER" id="PTHR45629:SF7">
    <property type="entry name" value="DNA EXCISION REPAIR PROTEIN ERCC-6-RELATED"/>
    <property type="match status" value="1"/>
</dbReference>
<evidence type="ECO:0000256" key="10">
    <source>
        <dbReference type="SAM" id="MobiDB-lite"/>
    </source>
</evidence>
<dbReference type="CDD" id="cd18004">
    <property type="entry name" value="DEXHc_RAD54"/>
    <property type="match status" value="1"/>
</dbReference>
<dbReference type="InterPro" id="IPR038718">
    <property type="entry name" value="SNF2-like_sf"/>
</dbReference>
<proteinExistence type="predicted"/>
<dbReference type="PANTHER" id="PTHR45629">
    <property type="entry name" value="SNF2/RAD54 FAMILY MEMBER"/>
    <property type="match status" value="1"/>
</dbReference>
<feature type="compositionally biased region" description="Basic and acidic residues" evidence="10">
    <location>
        <begin position="24"/>
        <end position="35"/>
    </location>
</feature>
<sequence>MRRSCAPSMLKEREIEKRRKIDKLFEKEGDSDDKVSSTTLNEQSWGTSRNRSTQFEEQTAKENNDTFNSKIIFNAVWREMTKKKHKTWDGDGLLEVQLNPPRAVLKDSTGRYMGTNAKFEINNLEEGYQMVVGGKEIELLEQITDGNQYFAIRKQYAENRWNSEEKVQSKEASKKGKITTLFQTPYNLKHEKLEDRNNETKNVQENKLTEKLSFNVVWREKTTKKNKTWNGDGVFDVNSDVKRGVLKDEKGQELGIEENVNLSDLVIGSILLIGDKEIEILEVVTSNQPQILIEEKPKIFTSRENMRITKTDGFILPCPPENYIGILNPTNLPILAVEVSYRLAQLLRPHQKDGVSFLYECVMGFQNPKYRGCILADEMGLGKTLQCLTLAHTLLKGGPYGGERVLHRVLIAAPSSLTRNWENEVNKWLKCERMYAFVVGGKHKLGSYFKQQHVPFVIASYEFLLSNVAEFQCLKFDMLICDEGHRLKNESTKIVAALRELNIPRRVIITGTPVQNDLREFYSLIEFVNPGILGNYEEFHSHFEIPLQQSQCPEASTEVKNLAAERSKELKQISETFMLRRLQNVNGQYLPKKYEYICFVQPSELQQFLLQKALHLYTQRKETILKDLTPLQIITVLKKICNHPSLVARTKTPNLLTRTLERCLPDCTEMGPFDSAKLELVQHFLISSAIQSGEKCVLVSNHTKTLNMLQGLCDFLNIKCLRLDGSTSVGERNDNVEKFNSDSDDSLVFLLSAKAGGVGLNLIGASRLVLFDNDWNPAIDAQAISRIWRDGQTRDVHIYRLVTAGCIEEKIFQRQTAKLSLGDCVIQNAVENNENIMKFTAEDLSNLFCLQEDYSFCQTHENLNCNCNGDGENLTLETKTNNHNINALTNWKHYKSPFDTNFLEVFSFLISNVYIYKTLLYIFRLLAWKMQATILCSYLALRLNRFIL</sequence>
<dbReference type="InterPro" id="IPR027417">
    <property type="entry name" value="P-loop_NTPase"/>
</dbReference>
<keyword evidence="5" id="KW-0378">Hydrolase</keyword>
<evidence type="ECO:0000313" key="13">
    <source>
        <dbReference type="Proteomes" id="UP001652620"/>
    </source>
</evidence>
<comment type="subunit">
    <text evidence="1">Interacts (via N-terminus) with spn-A/Rad51.</text>
</comment>
<dbReference type="Pfam" id="PF00176">
    <property type="entry name" value="SNF2-rel_dom"/>
    <property type="match status" value="1"/>
</dbReference>
<dbReference type="Proteomes" id="UP001652620">
    <property type="component" value="Chromosome 5"/>
</dbReference>
<keyword evidence="6" id="KW-0469">Meiosis</keyword>
<evidence type="ECO:0000256" key="1">
    <source>
        <dbReference type="ARBA" id="ARBA00011467"/>
    </source>
</evidence>
<dbReference type="Gene3D" id="1.20.120.850">
    <property type="entry name" value="SWI2/SNF2 ATPases, N-terminal domain"/>
    <property type="match status" value="1"/>
</dbReference>
<evidence type="ECO:0000256" key="8">
    <source>
        <dbReference type="ARBA" id="ARBA00024776"/>
    </source>
</evidence>
<feature type="domain" description="Helicase C-terminal" evidence="12">
    <location>
        <begin position="688"/>
        <end position="837"/>
    </location>
</feature>
<dbReference type="InterPro" id="IPR049730">
    <property type="entry name" value="SNF2/RAD54-like_C"/>
</dbReference>
<dbReference type="InterPro" id="IPR014001">
    <property type="entry name" value="Helicase_ATP-bd"/>
</dbReference>
<evidence type="ECO:0000256" key="9">
    <source>
        <dbReference type="ARBA" id="ARBA00029956"/>
    </source>
</evidence>
<gene>
    <name evidence="14" type="primary">LOC105226452</name>
</gene>
<organism evidence="13 14">
    <name type="scientific">Bactrocera dorsalis</name>
    <name type="common">Oriental fruit fly</name>
    <name type="synonym">Dacus dorsalis</name>
    <dbReference type="NCBI Taxonomy" id="27457"/>
    <lineage>
        <taxon>Eukaryota</taxon>
        <taxon>Metazoa</taxon>
        <taxon>Ecdysozoa</taxon>
        <taxon>Arthropoda</taxon>
        <taxon>Hexapoda</taxon>
        <taxon>Insecta</taxon>
        <taxon>Pterygota</taxon>
        <taxon>Neoptera</taxon>
        <taxon>Endopterygota</taxon>
        <taxon>Diptera</taxon>
        <taxon>Brachycera</taxon>
        <taxon>Muscomorpha</taxon>
        <taxon>Tephritoidea</taxon>
        <taxon>Tephritidae</taxon>
        <taxon>Bactrocera</taxon>
        <taxon>Bactrocera</taxon>
    </lineage>
</organism>
<dbReference type="CDD" id="cd18793">
    <property type="entry name" value="SF2_C_SNF"/>
    <property type="match status" value="1"/>
</dbReference>
<dbReference type="RefSeq" id="XP_049314516.1">
    <property type="nucleotide sequence ID" value="XM_049458559.1"/>
</dbReference>
<dbReference type="InterPro" id="IPR001650">
    <property type="entry name" value="Helicase_C-like"/>
</dbReference>
<dbReference type="Pfam" id="PF00271">
    <property type="entry name" value="Helicase_C"/>
    <property type="match status" value="1"/>
</dbReference>
<dbReference type="SUPFAM" id="SSF52540">
    <property type="entry name" value="P-loop containing nucleoside triphosphate hydrolases"/>
    <property type="match status" value="2"/>
</dbReference>
<evidence type="ECO:0000256" key="5">
    <source>
        <dbReference type="ARBA" id="ARBA00022801"/>
    </source>
</evidence>
<evidence type="ECO:0000256" key="7">
    <source>
        <dbReference type="ARBA" id="ARBA00023306"/>
    </source>
</evidence>
<dbReference type="SMART" id="SM00487">
    <property type="entry name" value="DEXDc"/>
    <property type="match status" value="1"/>
</dbReference>
<reference evidence="14" key="1">
    <citation type="submission" date="2025-08" db="UniProtKB">
        <authorList>
            <consortium name="RefSeq"/>
        </authorList>
    </citation>
    <scope>IDENTIFICATION</scope>
    <source>
        <tissue evidence="14">Adult</tissue>
    </source>
</reference>
<evidence type="ECO:0000259" key="11">
    <source>
        <dbReference type="PROSITE" id="PS51192"/>
    </source>
</evidence>
<evidence type="ECO:0000256" key="4">
    <source>
        <dbReference type="ARBA" id="ARBA00022776"/>
    </source>
</evidence>
<dbReference type="GeneID" id="105226452"/>
<evidence type="ECO:0000313" key="14">
    <source>
        <dbReference type="RefSeq" id="XP_049314516.1"/>
    </source>
</evidence>
<keyword evidence="4" id="KW-0498">Mitosis</keyword>
<feature type="region of interest" description="Disordered" evidence="10">
    <location>
        <begin position="24"/>
        <end position="61"/>
    </location>
</feature>
<accession>A0ABM3JZ62</accession>
<keyword evidence="7" id="KW-0131">Cell cycle</keyword>
<dbReference type="Gene3D" id="3.40.50.300">
    <property type="entry name" value="P-loop containing nucleotide triphosphate hydrolases"/>
    <property type="match status" value="1"/>
</dbReference>
<dbReference type="PROSITE" id="PS51192">
    <property type="entry name" value="HELICASE_ATP_BIND_1"/>
    <property type="match status" value="1"/>
</dbReference>
<keyword evidence="13" id="KW-1185">Reference proteome</keyword>
<feature type="compositionally biased region" description="Polar residues" evidence="10">
    <location>
        <begin position="36"/>
        <end position="57"/>
    </location>
</feature>
<comment type="function">
    <text evidence="8">Involved in mitotic DNA repair and meiotic recombination. Functions in the recombinational DNA repair pathway. Essential for interhomolog gene conversion (GC), but may have a less important role in intersister GC than spn-A/Rad51. In the presence of DNA, spn-A/Rad51 enhances the ATPase activity of okr/Rad54.</text>
</comment>
<dbReference type="SMART" id="SM00490">
    <property type="entry name" value="HELICc"/>
    <property type="match status" value="1"/>
</dbReference>
<dbReference type="InterPro" id="IPR050496">
    <property type="entry name" value="SNF2_RAD54_helicase_repair"/>
</dbReference>
<feature type="domain" description="Helicase ATP-binding" evidence="11">
    <location>
        <begin position="364"/>
        <end position="531"/>
    </location>
</feature>
<dbReference type="PROSITE" id="PS51194">
    <property type="entry name" value="HELICASE_CTER"/>
    <property type="match status" value="1"/>
</dbReference>
<name>A0ABM3JZ62_BACDO</name>
<protein>
    <recommendedName>
        <fullName evidence="2">DNA repair and recombination protein RAD54-like</fullName>
    </recommendedName>
    <alternativeName>
        <fullName evidence="9">Protein okra</fullName>
    </alternativeName>
</protein>